<dbReference type="InterPro" id="IPR007436">
    <property type="entry name" value="DUF485"/>
</dbReference>
<keyword evidence="3" id="KW-1185">Reference proteome</keyword>
<organism evidence="2 3">
    <name type="scientific">Malonomonas rubra DSM 5091</name>
    <dbReference type="NCBI Taxonomy" id="1122189"/>
    <lineage>
        <taxon>Bacteria</taxon>
        <taxon>Pseudomonadati</taxon>
        <taxon>Thermodesulfobacteriota</taxon>
        <taxon>Desulfuromonadia</taxon>
        <taxon>Desulfuromonadales</taxon>
        <taxon>Geopsychrobacteraceae</taxon>
        <taxon>Malonomonas</taxon>
    </lineage>
</organism>
<evidence type="ECO:0000256" key="1">
    <source>
        <dbReference type="SAM" id="Phobius"/>
    </source>
</evidence>
<proteinExistence type="predicted"/>
<keyword evidence="1" id="KW-1133">Transmembrane helix</keyword>
<dbReference type="AlphaFoldDB" id="A0A1M6F014"/>
<sequence length="89" mass="9595">MGHGPAVKLGKDNASGYKTKLGVSMFIAYTIVYAIFVAINATNPKLMQNIIFGQTAAVVWGFGLIGFALVLAVIYNHLCTQAENKMNDE</sequence>
<feature type="transmembrane region" description="Helical" evidence="1">
    <location>
        <begin position="51"/>
        <end position="75"/>
    </location>
</feature>
<keyword evidence="1" id="KW-0472">Membrane</keyword>
<dbReference type="STRING" id="1122189.SAMN02745165_01103"/>
<evidence type="ECO:0000313" key="2">
    <source>
        <dbReference type="EMBL" id="SHI91023.1"/>
    </source>
</evidence>
<dbReference type="Pfam" id="PF04341">
    <property type="entry name" value="DUF485"/>
    <property type="match status" value="1"/>
</dbReference>
<dbReference type="EMBL" id="FQZT01000003">
    <property type="protein sequence ID" value="SHI91023.1"/>
    <property type="molecule type" value="Genomic_DNA"/>
</dbReference>
<protein>
    <recommendedName>
        <fullName evidence="4">Solute:sodium symporter small subunit</fullName>
    </recommendedName>
</protein>
<keyword evidence="1" id="KW-0812">Transmembrane</keyword>
<evidence type="ECO:0000313" key="3">
    <source>
        <dbReference type="Proteomes" id="UP000184171"/>
    </source>
</evidence>
<gene>
    <name evidence="2" type="ORF">SAMN02745165_01103</name>
</gene>
<reference evidence="2 3" key="1">
    <citation type="submission" date="2016-11" db="EMBL/GenBank/DDBJ databases">
        <authorList>
            <person name="Jaros S."/>
            <person name="Januszkiewicz K."/>
            <person name="Wedrychowicz H."/>
        </authorList>
    </citation>
    <scope>NUCLEOTIDE SEQUENCE [LARGE SCALE GENOMIC DNA]</scope>
    <source>
        <strain evidence="2 3">DSM 5091</strain>
    </source>
</reference>
<dbReference type="RefSeq" id="WP_072906503.1">
    <property type="nucleotide sequence ID" value="NZ_FQZT01000003.1"/>
</dbReference>
<accession>A0A1M6F014</accession>
<name>A0A1M6F014_MALRU</name>
<evidence type="ECO:0008006" key="4">
    <source>
        <dbReference type="Google" id="ProtNLM"/>
    </source>
</evidence>
<dbReference type="Proteomes" id="UP000184171">
    <property type="component" value="Unassembled WGS sequence"/>
</dbReference>
<dbReference type="OrthoDB" id="5421115at2"/>
<feature type="transmembrane region" description="Helical" evidence="1">
    <location>
        <begin position="21"/>
        <end position="39"/>
    </location>
</feature>